<dbReference type="GO" id="GO:0005829">
    <property type="term" value="C:cytosol"/>
    <property type="evidence" value="ECO:0007669"/>
    <property type="project" value="TreeGrafter"/>
</dbReference>
<evidence type="ECO:0000259" key="5">
    <source>
        <dbReference type="PROSITE" id="PS50975"/>
    </source>
</evidence>
<reference evidence="6" key="2">
    <citation type="submission" date="2021-04" db="EMBL/GenBank/DDBJ databases">
        <authorList>
            <person name="Liu J."/>
        </authorList>
    </citation>
    <scope>NUCLEOTIDE SEQUENCE</scope>
    <source>
        <strain evidence="6">BAD-6</strain>
    </source>
</reference>
<dbReference type="GO" id="GO:0016874">
    <property type="term" value="F:ligase activity"/>
    <property type="evidence" value="ECO:0007669"/>
    <property type="project" value="UniProtKB-KW"/>
</dbReference>
<proteinExistence type="predicted"/>
<evidence type="ECO:0000256" key="1">
    <source>
        <dbReference type="ARBA" id="ARBA00022598"/>
    </source>
</evidence>
<dbReference type="AlphaFoldDB" id="A0A8J7VZ77"/>
<dbReference type="NCBIfam" id="TIGR03909">
    <property type="entry name" value="pyrrolys_PylC"/>
    <property type="match status" value="1"/>
</dbReference>
<dbReference type="Gene3D" id="3.40.50.720">
    <property type="entry name" value="NAD(P)-binding Rossmann-like Domain"/>
    <property type="match status" value="1"/>
</dbReference>
<accession>A0A8J7VZ77</accession>
<dbReference type="GO" id="GO:0005524">
    <property type="term" value="F:ATP binding"/>
    <property type="evidence" value="ECO:0007669"/>
    <property type="project" value="UniProtKB-UniRule"/>
</dbReference>
<dbReference type="InterPro" id="IPR003806">
    <property type="entry name" value="ATP-grasp_PylC-type"/>
</dbReference>
<dbReference type="PANTHER" id="PTHR43055">
    <property type="entry name" value="FORMATE-DEPENDENT PHOSPHORIBOSYLGLYCINAMIDE FORMYLTRANSFERASE"/>
    <property type="match status" value="1"/>
</dbReference>
<dbReference type="Pfam" id="PF21360">
    <property type="entry name" value="PylC-like_N"/>
    <property type="match status" value="1"/>
</dbReference>
<dbReference type="Proteomes" id="UP000675664">
    <property type="component" value="Unassembled WGS sequence"/>
</dbReference>
<dbReference type="InterPro" id="IPR023890">
    <property type="entry name" value="Pyrrolys_PylC"/>
</dbReference>
<dbReference type="SUPFAM" id="SSF56059">
    <property type="entry name" value="Glutathione synthetase ATP-binding domain-like"/>
    <property type="match status" value="1"/>
</dbReference>
<evidence type="ECO:0000313" key="7">
    <source>
        <dbReference type="Proteomes" id="UP000675664"/>
    </source>
</evidence>
<dbReference type="EMBL" id="JAGSND010000003">
    <property type="protein sequence ID" value="MBR0597396.1"/>
    <property type="molecule type" value="Genomic_DNA"/>
</dbReference>
<evidence type="ECO:0000313" key="6">
    <source>
        <dbReference type="EMBL" id="MBR0597396.1"/>
    </source>
</evidence>
<dbReference type="RefSeq" id="WP_227017530.1">
    <property type="nucleotide sequence ID" value="NZ_JAGSND010000003.1"/>
</dbReference>
<dbReference type="InterPro" id="IPR011761">
    <property type="entry name" value="ATP-grasp"/>
</dbReference>
<evidence type="ECO:0000256" key="3">
    <source>
        <dbReference type="ARBA" id="ARBA00022840"/>
    </source>
</evidence>
<keyword evidence="2 4" id="KW-0547">Nucleotide-binding</keyword>
<protein>
    <submittedName>
        <fullName evidence="6">3-methylornithine--L-lysine ligase PylC</fullName>
    </submittedName>
</protein>
<dbReference type="Gene3D" id="3.30.470.20">
    <property type="entry name" value="ATP-grasp fold, B domain"/>
    <property type="match status" value="1"/>
</dbReference>
<dbReference type="PROSITE" id="PS50975">
    <property type="entry name" value="ATP_GRASP"/>
    <property type="match status" value="1"/>
</dbReference>
<dbReference type="PANTHER" id="PTHR43055:SF1">
    <property type="entry name" value="FORMATE-DEPENDENT PHOSPHORIBOSYLGLYCINAMIDE FORMYLTRANSFERASE"/>
    <property type="match status" value="1"/>
</dbReference>
<keyword evidence="3 4" id="KW-0067">ATP-binding</keyword>
<dbReference type="InterPro" id="IPR048764">
    <property type="entry name" value="PylC_N"/>
</dbReference>
<comment type="caution">
    <text evidence="6">The sequence shown here is derived from an EMBL/GenBank/DDBJ whole genome shotgun (WGS) entry which is preliminary data.</text>
</comment>
<gene>
    <name evidence="6" type="primary">pylC</name>
    <name evidence="6" type="ORF">KCX82_05905</name>
</gene>
<dbReference type="Pfam" id="PF02655">
    <property type="entry name" value="ATP-grasp_3"/>
    <property type="match status" value="1"/>
</dbReference>
<keyword evidence="7" id="KW-1185">Reference proteome</keyword>
<keyword evidence="1 6" id="KW-0436">Ligase</keyword>
<organism evidence="6 7">
    <name type="scientific">Sinanaerobacter chloroacetimidivorans</name>
    <dbReference type="NCBI Taxonomy" id="2818044"/>
    <lineage>
        <taxon>Bacteria</taxon>
        <taxon>Bacillati</taxon>
        <taxon>Bacillota</taxon>
        <taxon>Clostridia</taxon>
        <taxon>Peptostreptococcales</taxon>
        <taxon>Anaerovoracaceae</taxon>
        <taxon>Sinanaerobacter</taxon>
    </lineage>
</organism>
<evidence type="ECO:0000256" key="4">
    <source>
        <dbReference type="PROSITE-ProRule" id="PRU00409"/>
    </source>
</evidence>
<reference evidence="6" key="1">
    <citation type="submission" date="2021-04" db="EMBL/GenBank/DDBJ databases">
        <title>Sinoanaerobacter chloroacetimidivorans sp. nov., an obligate anaerobic bacterium isolated from anaerobic sludge.</title>
        <authorList>
            <person name="Bao Y."/>
        </authorList>
    </citation>
    <scope>NUCLEOTIDE SEQUENCE</scope>
    <source>
        <strain evidence="6">BAD-6</strain>
    </source>
</reference>
<feature type="domain" description="ATP-grasp" evidence="5">
    <location>
        <begin position="84"/>
        <end position="280"/>
    </location>
</feature>
<dbReference type="GO" id="GO:0071524">
    <property type="term" value="P:pyrrolysine biosynthetic process"/>
    <property type="evidence" value="ECO:0007669"/>
    <property type="project" value="InterPro"/>
</dbReference>
<sequence length="373" mass="41647">MEVAIVGGKLQGTEAVYLAGKAGMKSILIDKKEKTPASGICDEFFLFDVRKKEKALIDILKRADFILPALENDEVHKALAEIAEEYHLRLAFDMHAYRITSSKLKSDKLIRENDISSPCYYPRCKSPYIIKPSGESGSTGVQKAATSREVEAFLKIEGAAGSWVVQEFLEGPSYSIEVIGVPGNYRAYKITEIHMDEIYDCKMVTSPCPVAEEQQKHLEEIGCKLAELVKLHGIMDVEVIDDDGVLKVLEIDARIPSQTPTVVYHASGANLLSELADITLYGDFKASYTDLGKYCTYEHYKISKAGYFASGEHIMSGARPLSLRKNFCGADEVLSDYDGDHDEWCGTFINWADTAEELERKRNHMIQTLKSCR</sequence>
<dbReference type="GO" id="GO:0046872">
    <property type="term" value="F:metal ion binding"/>
    <property type="evidence" value="ECO:0007669"/>
    <property type="project" value="InterPro"/>
</dbReference>
<evidence type="ECO:0000256" key="2">
    <source>
        <dbReference type="ARBA" id="ARBA00022741"/>
    </source>
</evidence>
<name>A0A8J7VZ77_9FIRM</name>